<dbReference type="PANTHER" id="PTHR24559">
    <property type="entry name" value="TRANSPOSON TY3-I GAG-POL POLYPROTEIN"/>
    <property type="match status" value="1"/>
</dbReference>
<dbReference type="Gene3D" id="1.10.340.70">
    <property type="match status" value="1"/>
</dbReference>
<sequence>MCLVLSIQSYVAGFNPSEEDPEEDPIDYPADGRDDDEEASEEDEDEEEEHLAPADSAALPAIDHTRLRKARKTIRPQPPMAASTKALIVEYAFAPTPPSPPSSPLSPLSSLLPKILSPPPHTIPTYASAPLGYKAAMVMSHFPASKFEVGESSTAAAARQTGHTLARSVDYGFIDTMDGSIRASESRVMTTVEEVNERVTDLGTTQRQDAHKLYVRDEDAPDDRALLRSQISLLKIERLVMHIQHEHDRIRELACTRDAERQDGPVDAGSSFDALAKHEANINNRNGDDNHNLGSGGRRQVPATLHRRMEFQCTDVWNSHVKTVGHDAAHGMPWKTLWKVMTAKVVTCFEYGVKGHYKKDCPKLKNKNRGNQAGDGEARARAYAVGNARKTQTPMSLRVRIPPTRQVEFQTDLIPGVAPVARAPYRLAPSEMKELSNQPLKLFDQGFIRPSSSPWGAPVLFVKKKDGSFRMCIDYQELNKLTVKNRYSLPRIDDLCDQLQGSSVYSKIDMRSGYHQLRVCEEDTLKTAFRTRYSHYEFQVMLFGLTNASVVFMDLINRELKMRQHHRLELLSDYDCEIRYHPRKANVVANTLSRKERIKPLRVQALVITISLDLSNQNLNAQIKVRKPKNFKAEDVRGMIRKEKLEPRADGTLCLKNRSWLPSFGDLRTLIMHESHKLKYFVHLGSDKMYQDMKKLYWWSNIKADIATYVSKCLTCLKVKVEHQKPSGLLVQLEIPQWKWDTITKLPKTSSGYDTIWVVVDRLTKSAHFLPMKDNDPMERLTRLYIKKWSRDMGYHSQSFVTVTVDLLQIFGGHSRRPWIRVLPTIRRLMDKAREPFRH</sequence>
<keyword evidence="4" id="KW-0808">Transferase</keyword>
<dbReference type="InterPro" id="IPR043502">
    <property type="entry name" value="DNA/RNA_pol_sf"/>
</dbReference>
<gene>
    <name evidence="4" type="ORF">Tci_030037</name>
</gene>
<dbReference type="CDD" id="cd01647">
    <property type="entry name" value="RT_LTR"/>
    <property type="match status" value="1"/>
</dbReference>
<evidence type="ECO:0000259" key="2">
    <source>
        <dbReference type="Pfam" id="PF00078"/>
    </source>
</evidence>
<dbReference type="SUPFAM" id="SSF56672">
    <property type="entry name" value="DNA/RNA polymerases"/>
    <property type="match status" value="1"/>
</dbReference>
<feature type="domain" description="Integrase zinc-binding" evidence="3">
    <location>
        <begin position="666"/>
        <end position="721"/>
    </location>
</feature>
<organism evidence="4">
    <name type="scientific">Tanacetum cinerariifolium</name>
    <name type="common">Dalmatian daisy</name>
    <name type="synonym">Chrysanthemum cinerariifolium</name>
    <dbReference type="NCBI Taxonomy" id="118510"/>
    <lineage>
        <taxon>Eukaryota</taxon>
        <taxon>Viridiplantae</taxon>
        <taxon>Streptophyta</taxon>
        <taxon>Embryophyta</taxon>
        <taxon>Tracheophyta</taxon>
        <taxon>Spermatophyta</taxon>
        <taxon>Magnoliopsida</taxon>
        <taxon>eudicotyledons</taxon>
        <taxon>Gunneridae</taxon>
        <taxon>Pentapetalae</taxon>
        <taxon>asterids</taxon>
        <taxon>campanulids</taxon>
        <taxon>Asterales</taxon>
        <taxon>Asteraceae</taxon>
        <taxon>Asteroideae</taxon>
        <taxon>Anthemideae</taxon>
        <taxon>Anthemidinae</taxon>
        <taxon>Tanacetum</taxon>
    </lineage>
</organism>
<name>A0A6L2LA88_TANCI</name>
<dbReference type="Gene3D" id="3.10.10.10">
    <property type="entry name" value="HIV Type 1 Reverse Transcriptase, subunit A, domain 1"/>
    <property type="match status" value="1"/>
</dbReference>
<dbReference type="EMBL" id="BKCJ010003937">
    <property type="protein sequence ID" value="GEU58059.1"/>
    <property type="molecule type" value="Genomic_DNA"/>
</dbReference>
<reference evidence="4" key="1">
    <citation type="journal article" date="2019" name="Sci. Rep.">
        <title>Draft genome of Tanacetum cinerariifolium, the natural source of mosquito coil.</title>
        <authorList>
            <person name="Yamashiro T."/>
            <person name="Shiraishi A."/>
            <person name="Satake H."/>
            <person name="Nakayama K."/>
        </authorList>
    </citation>
    <scope>NUCLEOTIDE SEQUENCE</scope>
</reference>
<keyword evidence="4" id="KW-0695">RNA-directed DNA polymerase</keyword>
<dbReference type="InterPro" id="IPR041588">
    <property type="entry name" value="Integrase_H2C2"/>
</dbReference>
<evidence type="ECO:0000256" key="1">
    <source>
        <dbReference type="SAM" id="MobiDB-lite"/>
    </source>
</evidence>
<dbReference type="PANTHER" id="PTHR24559:SF427">
    <property type="entry name" value="RNA-DIRECTED DNA POLYMERASE"/>
    <property type="match status" value="1"/>
</dbReference>
<dbReference type="Gene3D" id="4.10.60.10">
    <property type="entry name" value="Zinc finger, CCHC-type"/>
    <property type="match status" value="1"/>
</dbReference>
<feature type="compositionally biased region" description="Acidic residues" evidence="1">
    <location>
        <begin position="17"/>
        <end position="26"/>
    </location>
</feature>
<dbReference type="AlphaFoldDB" id="A0A6L2LA88"/>
<dbReference type="Pfam" id="PF17921">
    <property type="entry name" value="Integrase_H2C2"/>
    <property type="match status" value="1"/>
</dbReference>
<dbReference type="InterPro" id="IPR053134">
    <property type="entry name" value="RNA-dir_DNA_polymerase"/>
</dbReference>
<dbReference type="Gene3D" id="3.30.70.270">
    <property type="match status" value="1"/>
</dbReference>
<evidence type="ECO:0000259" key="3">
    <source>
        <dbReference type="Pfam" id="PF17921"/>
    </source>
</evidence>
<accession>A0A6L2LA88</accession>
<feature type="region of interest" description="Disordered" evidence="1">
    <location>
        <begin position="13"/>
        <end position="56"/>
    </location>
</feature>
<dbReference type="GO" id="GO:0003964">
    <property type="term" value="F:RNA-directed DNA polymerase activity"/>
    <property type="evidence" value="ECO:0007669"/>
    <property type="project" value="UniProtKB-KW"/>
</dbReference>
<dbReference type="Pfam" id="PF00078">
    <property type="entry name" value="RVT_1"/>
    <property type="match status" value="1"/>
</dbReference>
<keyword evidence="4" id="KW-0548">Nucleotidyltransferase</keyword>
<dbReference type="InterPro" id="IPR043128">
    <property type="entry name" value="Rev_trsase/Diguanyl_cyclase"/>
</dbReference>
<proteinExistence type="predicted"/>
<dbReference type="InterPro" id="IPR000477">
    <property type="entry name" value="RT_dom"/>
</dbReference>
<feature type="compositionally biased region" description="Acidic residues" evidence="1">
    <location>
        <begin position="33"/>
        <end position="49"/>
    </location>
</feature>
<comment type="caution">
    <text evidence="4">The sequence shown here is derived from an EMBL/GenBank/DDBJ whole genome shotgun (WGS) entry which is preliminary data.</text>
</comment>
<feature type="domain" description="Reverse transcriptase" evidence="2">
    <location>
        <begin position="462"/>
        <end position="562"/>
    </location>
</feature>
<evidence type="ECO:0000313" key="4">
    <source>
        <dbReference type="EMBL" id="GEU58059.1"/>
    </source>
</evidence>
<protein>
    <submittedName>
        <fullName evidence="4">Reverse transcriptase domain-containing protein</fullName>
    </submittedName>
</protein>